<evidence type="ECO:0000256" key="9">
    <source>
        <dbReference type="ARBA" id="ARBA00022989"/>
    </source>
</evidence>
<feature type="transmembrane region" description="Helical" evidence="14">
    <location>
        <begin position="68"/>
        <end position="88"/>
    </location>
</feature>
<keyword evidence="9 14" id="KW-1133">Transmembrane helix</keyword>
<evidence type="ECO:0000256" key="10">
    <source>
        <dbReference type="ARBA" id="ARBA00023136"/>
    </source>
</evidence>
<feature type="transmembrane region" description="Helical" evidence="14">
    <location>
        <begin position="262"/>
        <end position="280"/>
    </location>
</feature>
<dbReference type="InterPro" id="IPR052337">
    <property type="entry name" value="SAT4-like"/>
</dbReference>
<dbReference type="InterPro" id="IPR049326">
    <property type="entry name" value="Rhodopsin_dom_fungi"/>
</dbReference>
<sequence length="439" mass="48242">LTCLAALVPEYCGSLTNSTCICTSTEIAAALTPCAIAACNVTESLQLERYSAESCGIANDKTRYYQQIRLYAVVAPLTTILVAARIFARCRIDIGLGPDDWMIVAAQAAYLTDVGTGLTIAVQGFGEHTFWLTIAEVSKALKFFYISELFYLLAITLTKLSLLLFFRRIFPSSNFRMMILAMGVFVVVSNFSLAMALCFQCIPFYGIWTNWIYKVAPVKCINVFACVYVAAGMSIFHDLVILTMPLSTLWGLNLHWQKKAHLIFMFSVGSFVIVCSALPPGLTSSPDDQAPIAVWTDLEISVGIICACLPACRSLVGYVFPNLKMSLGSSGPSHTTSAYPAKSANHARYGSKGRPLTNTRSFIELDDRTESQDTLEEGRKKGVRVCETPVQDKLNPDRRDAFGHRALVEVEAGGMGERRMKTGNTIVMTTTVDQSERRL</sequence>
<reference evidence="17 18" key="1">
    <citation type="submission" date="2015-10" db="EMBL/GenBank/DDBJ databases">
        <title>Full genome of DAOMC 229536 Phialocephala scopiformis, a fungal endophyte of spruce producing the potent anti-insectan compound rugulosin.</title>
        <authorList>
            <consortium name="DOE Joint Genome Institute"/>
            <person name="Walker A.K."/>
            <person name="Frasz S.L."/>
            <person name="Seifert K.A."/>
            <person name="Miller J.D."/>
            <person name="Mondo S.J."/>
            <person name="Labutti K."/>
            <person name="Lipzen A."/>
            <person name="Dockter R."/>
            <person name="Kennedy M."/>
            <person name="Grigoriev I.V."/>
            <person name="Spatafora J.W."/>
        </authorList>
    </citation>
    <scope>NUCLEOTIDE SEQUENCE [LARGE SCALE GENOMIC DNA]</scope>
    <source>
        <strain evidence="17 18">CBS 120377</strain>
    </source>
</reference>
<dbReference type="GO" id="GO:0005576">
    <property type="term" value="C:extracellular region"/>
    <property type="evidence" value="ECO:0007669"/>
    <property type="project" value="UniProtKB-SubCell"/>
</dbReference>
<evidence type="ECO:0000256" key="8">
    <source>
        <dbReference type="ARBA" id="ARBA00022729"/>
    </source>
</evidence>
<accession>A0A194WYV1</accession>
<evidence type="ECO:0000256" key="11">
    <source>
        <dbReference type="ARBA" id="ARBA00023157"/>
    </source>
</evidence>
<dbReference type="InParanoid" id="A0A194WYV1"/>
<comment type="subcellular location">
    <subcellularLocation>
        <location evidence="2">Membrane</location>
        <topology evidence="2">Lipid-anchor</topology>
        <topology evidence="2">GPI-anchor</topology>
    </subcellularLocation>
    <subcellularLocation>
        <location evidence="1">Membrane</location>
        <topology evidence="1">Multi-pass membrane protein</topology>
    </subcellularLocation>
    <subcellularLocation>
        <location evidence="3">Secreted</location>
    </subcellularLocation>
</comment>
<name>A0A194WYV1_MOLSC</name>
<dbReference type="PANTHER" id="PTHR33048">
    <property type="entry name" value="PTH11-LIKE INTEGRAL MEMBRANE PROTEIN (AFU_ORTHOLOGUE AFUA_5G11245)"/>
    <property type="match status" value="1"/>
</dbReference>
<keyword evidence="12" id="KW-0449">Lipoprotein</keyword>
<keyword evidence="6" id="KW-0336">GPI-anchor</keyword>
<dbReference type="InterPro" id="IPR008427">
    <property type="entry name" value="Extracellular_membr_CFEM_dom"/>
</dbReference>
<dbReference type="Pfam" id="PF20684">
    <property type="entry name" value="Fung_rhodopsin"/>
    <property type="match status" value="1"/>
</dbReference>
<evidence type="ECO:0000256" key="2">
    <source>
        <dbReference type="ARBA" id="ARBA00004589"/>
    </source>
</evidence>
<keyword evidence="8" id="KW-0732">Signal</keyword>
<feature type="non-terminal residue" evidence="17">
    <location>
        <position position="1"/>
    </location>
</feature>
<feature type="transmembrane region" description="Helical" evidence="14">
    <location>
        <begin position="100"/>
        <end position="123"/>
    </location>
</feature>
<keyword evidence="5" id="KW-0964">Secreted</keyword>
<feature type="domain" description="CFEM" evidence="15">
    <location>
        <begin position="2"/>
        <end position="55"/>
    </location>
</feature>
<keyword evidence="11" id="KW-1015">Disulfide bond</keyword>
<feature type="domain" description="Rhodopsin" evidence="16">
    <location>
        <begin position="84"/>
        <end position="316"/>
    </location>
</feature>
<dbReference type="PANTHER" id="PTHR33048:SF47">
    <property type="entry name" value="INTEGRAL MEMBRANE PROTEIN-RELATED"/>
    <property type="match status" value="1"/>
</dbReference>
<evidence type="ECO:0000313" key="17">
    <source>
        <dbReference type="EMBL" id="KUJ13141.1"/>
    </source>
</evidence>
<evidence type="ECO:0000259" key="15">
    <source>
        <dbReference type="Pfam" id="PF05730"/>
    </source>
</evidence>
<evidence type="ECO:0000313" key="18">
    <source>
        <dbReference type="Proteomes" id="UP000070700"/>
    </source>
</evidence>
<gene>
    <name evidence="17" type="ORF">LY89DRAFT_591259</name>
</gene>
<dbReference type="KEGG" id="psco:LY89DRAFT_591259"/>
<evidence type="ECO:0000256" key="3">
    <source>
        <dbReference type="ARBA" id="ARBA00004613"/>
    </source>
</evidence>
<dbReference type="Pfam" id="PF05730">
    <property type="entry name" value="CFEM"/>
    <property type="match status" value="1"/>
</dbReference>
<dbReference type="RefSeq" id="XP_018067496.1">
    <property type="nucleotide sequence ID" value="XM_018209643.1"/>
</dbReference>
<keyword evidence="6" id="KW-0325">Glycoprotein</keyword>
<feature type="transmembrane region" description="Helical" evidence="14">
    <location>
        <begin position="227"/>
        <end position="250"/>
    </location>
</feature>
<keyword evidence="18" id="KW-1185">Reference proteome</keyword>
<protein>
    <submittedName>
        <fullName evidence="17">Uncharacterized protein</fullName>
    </submittedName>
</protein>
<keyword evidence="7 14" id="KW-0812">Transmembrane</keyword>
<dbReference type="EMBL" id="KQ947422">
    <property type="protein sequence ID" value="KUJ13141.1"/>
    <property type="molecule type" value="Genomic_DNA"/>
</dbReference>
<dbReference type="OrthoDB" id="2496787at2759"/>
<proteinExistence type="inferred from homology"/>
<evidence type="ECO:0000256" key="7">
    <source>
        <dbReference type="ARBA" id="ARBA00022692"/>
    </source>
</evidence>
<evidence type="ECO:0000256" key="1">
    <source>
        <dbReference type="ARBA" id="ARBA00004141"/>
    </source>
</evidence>
<evidence type="ECO:0000256" key="4">
    <source>
        <dbReference type="ARBA" id="ARBA00010031"/>
    </source>
</evidence>
<organism evidence="17 18">
    <name type="scientific">Mollisia scopiformis</name>
    <name type="common">Conifer needle endophyte fungus</name>
    <name type="synonym">Phialocephala scopiformis</name>
    <dbReference type="NCBI Taxonomy" id="149040"/>
    <lineage>
        <taxon>Eukaryota</taxon>
        <taxon>Fungi</taxon>
        <taxon>Dikarya</taxon>
        <taxon>Ascomycota</taxon>
        <taxon>Pezizomycotina</taxon>
        <taxon>Leotiomycetes</taxon>
        <taxon>Helotiales</taxon>
        <taxon>Mollisiaceae</taxon>
        <taxon>Mollisia</taxon>
    </lineage>
</organism>
<evidence type="ECO:0000256" key="13">
    <source>
        <dbReference type="ARBA" id="ARBA00038359"/>
    </source>
</evidence>
<dbReference type="GeneID" id="28819369"/>
<comment type="similarity">
    <text evidence="13">Belongs to the SAT4 family.</text>
</comment>
<feature type="transmembrane region" description="Helical" evidence="14">
    <location>
        <begin position="178"/>
        <end position="207"/>
    </location>
</feature>
<feature type="transmembrane region" description="Helical" evidence="14">
    <location>
        <begin position="143"/>
        <end position="166"/>
    </location>
</feature>
<comment type="similarity">
    <text evidence="4">Belongs to the RBT5 family.</text>
</comment>
<evidence type="ECO:0000256" key="6">
    <source>
        <dbReference type="ARBA" id="ARBA00022622"/>
    </source>
</evidence>
<keyword evidence="10 14" id="KW-0472">Membrane</keyword>
<evidence type="ECO:0000256" key="5">
    <source>
        <dbReference type="ARBA" id="ARBA00022525"/>
    </source>
</evidence>
<evidence type="ECO:0000256" key="12">
    <source>
        <dbReference type="ARBA" id="ARBA00023288"/>
    </source>
</evidence>
<evidence type="ECO:0000259" key="16">
    <source>
        <dbReference type="Pfam" id="PF20684"/>
    </source>
</evidence>
<dbReference type="AlphaFoldDB" id="A0A194WYV1"/>
<evidence type="ECO:0000256" key="14">
    <source>
        <dbReference type="SAM" id="Phobius"/>
    </source>
</evidence>
<dbReference type="GO" id="GO:0098552">
    <property type="term" value="C:side of membrane"/>
    <property type="evidence" value="ECO:0007669"/>
    <property type="project" value="UniProtKB-KW"/>
</dbReference>
<dbReference type="Proteomes" id="UP000070700">
    <property type="component" value="Unassembled WGS sequence"/>
</dbReference>